<dbReference type="EnsemblMetazoa" id="ACHR009081-RA">
    <property type="protein sequence ID" value="ACHR009081-PA"/>
    <property type="gene ID" value="ACHR009081"/>
</dbReference>
<evidence type="ECO:0000313" key="2">
    <source>
        <dbReference type="Proteomes" id="UP000075881"/>
    </source>
</evidence>
<organism evidence="1 2">
    <name type="scientific">Anopheles christyi</name>
    <dbReference type="NCBI Taxonomy" id="43041"/>
    <lineage>
        <taxon>Eukaryota</taxon>
        <taxon>Metazoa</taxon>
        <taxon>Ecdysozoa</taxon>
        <taxon>Arthropoda</taxon>
        <taxon>Hexapoda</taxon>
        <taxon>Insecta</taxon>
        <taxon>Pterygota</taxon>
        <taxon>Neoptera</taxon>
        <taxon>Endopterygota</taxon>
        <taxon>Diptera</taxon>
        <taxon>Nematocera</taxon>
        <taxon>Culicoidea</taxon>
        <taxon>Culicidae</taxon>
        <taxon>Anophelinae</taxon>
        <taxon>Anopheles</taxon>
    </lineage>
</organism>
<dbReference type="VEuPathDB" id="VectorBase:ACHR009081"/>
<name>A0A182KE93_9DIPT</name>
<dbReference type="AlphaFoldDB" id="A0A182KE93"/>
<reference evidence="2" key="1">
    <citation type="submission" date="2013-03" db="EMBL/GenBank/DDBJ databases">
        <title>The Genome Sequence of Anopheles christyi ACHKN1017.</title>
        <authorList>
            <consortium name="The Broad Institute Genomics Platform"/>
            <person name="Neafsey D.E."/>
            <person name="Besansky N."/>
            <person name="Walker B."/>
            <person name="Young S.K."/>
            <person name="Zeng Q."/>
            <person name="Gargeya S."/>
            <person name="Fitzgerald M."/>
            <person name="Haas B."/>
            <person name="Abouelleil A."/>
            <person name="Allen A.W."/>
            <person name="Alvarado L."/>
            <person name="Arachchi H.M."/>
            <person name="Berlin A.M."/>
            <person name="Chapman S.B."/>
            <person name="Gainer-Dewar J."/>
            <person name="Goldberg J."/>
            <person name="Griggs A."/>
            <person name="Gujja S."/>
            <person name="Hansen M."/>
            <person name="Howarth C."/>
            <person name="Imamovic A."/>
            <person name="Ireland A."/>
            <person name="Larimer J."/>
            <person name="McCowan C."/>
            <person name="Murphy C."/>
            <person name="Pearson M."/>
            <person name="Poon T.W."/>
            <person name="Priest M."/>
            <person name="Roberts A."/>
            <person name="Saif S."/>
            <person name="Shea T."/>
            <person name="Sisk P."/>
            <person name="Sykes S."/>
            <person name="Wortman J."/>
            <person name="Nusbaum C."/>
            <person name="Birren B."/>
        </authorList>
    </citation>
    <scope>NUCLEOTIDE SEQUENCE [LARGE SCALE GENOMIC DNA]</scope>
    <source>
        <strain evidence="2">ACHKN1017</strain>
    </source>
</reference>
<proteinExistence type="predicted"/>
<evidence type="ECO:0000313" key="1">
    <source>
        <dbReference type="EnsemblMetazoa" id="ACHR009081-PA"/>
    </source>
</evidence>
<accession>A0A182KE93</accession>
<protein>
    <submittedName>
        <fullName evidence="1">Uncharacterized protein</fullName>
    </submittedName>
</protein>
<sequence>MTRVSTAVGLTFVPVKHRAFDIISASSVSTNKRHK</sequence>
<dbReference type="Proteomes" id="UP000075881">
    <property type="component" value="Unassembled WGS sequence"/>
</dbReference>
<keyword evidence="2" id="KW-1185">Reference proteome</keyword>
<reference evidence="1" key="2">
    <citation type="submission" date="2020-05" db="UniProtKB">
        <authorList>
            <consortium name="EnsemblMetazoa"/>
        </authorList>
    </citation>
    <scope>IDENTIFICATION</scope>
    <source>
        <strain evidence="1">ACHKN1017</strain>
    </source>
</reference>